<feature type="domain" description="CobQ/CobB/MinD/ParA nucleotide binding" evidence="3">
    <location>
        <begin position="24"/>
        <end position="106"/>
    </location>
</feature>
<sequence>MLDRLAKSITSRVTPRQSFNPVVIAITSPYGSTGKTTVAINIALEIAAEKARVLLIDGDTRGPAVANHFLLSEQPAGLAAALRIATQQRFDLDQLERLSFQFQKSTLRIMPGSQDLPLQAIDESAIAMLLDTARSGFEYTVIDLGCLNPHSESRQDFLTSSILSLADRTVLVCLADPIGIFRLLSAEESIAALPSAPNLVMNRVRNSVIASARREIGITLQRLSSLEPKAFLPDDPVHIDQAVRTGVPATSLSRSGSFRQALTGFVRAELLGRKGQLDSRVAKLG</sequence>
<accession>A0A6J6M5T8</accession>
<dbReference type="InterPro" id="IPR050625">
    <property type="entry name" value="ParA/MinD_ATPase"/>
</dbReference>
<dbReference type="InterPro" id="IPR002586">
    <property type="entry name" value="CobQ/CobB/MinD/ParA_Nub-bd_dom"/>
</dbReference>
<evidence type="ECO:0000256" key="1">
    <source>
        <dbReference type="ARBA" id="ARBA00022741"/>
    </source>
</evidence>
<dbReference type="GO" id="GO:0009898">
    <property type="term" value="C:cytoplasmic side of plasma membrane"/>
    <property type="evidence" value="ECO:0007669"/>
    <property type="project" value="TreeGrafter"/>
</dbReference>
<evidence type="ECO:0000259" key="3">
    <source>
        <dbReference type="Pfam" id="PF01656"/>
    </source>
</evidence>
<evidence type="ECO:0000313" key="4">
    <source>
        <dbReference type="EMBL" id="CAB4669366.1"/>
    </source>
</evidence>
<keyword evidence="1" id="KW-0547">Nucleotide-binding</keyword>
<dbReference type="EMBL" id="CAEZWX010000050">
    <property type="protein sequence ID" value="CAB4669366.1"/>
    <property type="molecule type" value="Genomic_DNA"/>
</dbReference>
<dbReference type="Pfam" id="PF01656">
    <property type="entry name" value="CbiA"/>
    <property type="match status" value="1"/>
</dbReference>
<evidence type="ECO:0000256" key="2">
    <source>
        <dbReference type="ARBA" id="ARBA00022840"/>
    </source>
</evidence>
<protein>
    <submittedName>
        <fullName evidence="4">Unannotated protein</fullName>
    </submittedName>
</protein>
<dbReference type="InterPro" id="IPR027417">
    <property type="entry name" value="P-loop_NTPase"/>
</dbReference>
<dbReference type="GO" id="GO:0005829">
    <property type="term" value="C:cytosol"/>
    <property type="evidence" value="ECO:0007669"/>
    <property type="project" value="TreeGrafter"/>
</dbReference>
<dbReference type="GO" id="GO:0051782">
    <property type="term" value="P:negative regulation of cell division"/>
    <property type="evidence" value="ECO:0007669"/>
    <property type="project" value="TreeGrafter"/>
</dbReference>
<gene>
    <name evidence="4" type="ORF">UFOPK2328_00467</name>
</gene>
<dbReference type="GO" id="GO:0016887">
    <property type="term" value="F:ATP hydrolysis activity"/>
    <property type="evidence" value="ECO:0007669"/>
    <property type="project" value="TreeGrafter"/>
</dbReference>
<reference evidence="4" key="1">
    <citation type="submission" date="2020-05" db="EMBL/GenBank/DDBJ databases">
        <authorList>
            <person name="Chiriac C."/>
            <person name="Salcher M."/>
            <person name="Ghai R."/>
            <person name="Kavagutti S V."/>
        </authorList>
    </citation>
    <scope>NUCLEOTIDE SEQUENCE</scope>
</reference>
<keyword evidence="2" id="KW-0067">ATP-binding</keyword>
<organism evidence="4">
    <name type="scientific">freshwater metagenome</name>
    <dbReference type="NCBI Taxonomy" id="449393"/>
    <lineage>
        <taxon>unclassified sequences</taxon>
        <taxon>metagenomes</taxon>
        <taxon>ecological metagenomes</taxon>
    </lineage>
</organism>
<dbReference type="SUPFAM" id="SSF52540">
    <property type="entry name" value="P-loop containing nucleoside triphosphate hydrolases"/>
    <property type="match status" value="1"/>
</dbReference>
<dbReference type="Gene3D" id="3.40.50.300">
    <property type="entry name" value="P-loop containing nucleotide triphosphate hydrolases"/>
    <property type="match status" value="1"/>
</dbReference>
<proteinExistence type="predicted"/>
<name>A0A6J6M5T8_9ZZZZ</name>
<dbReference type="AlphaFoldDB" id="A0A6J6M5T8"/>
<dbReference type="PANTHER" id="PTHR43384:SF6">
    <property type="entry name" value="SEPTUM SITE-DETERMINING PROTEIN MIND HOMOLOG, CHLOROPLASTIC"/>
    <property type="match status" value="1"/>
</dbReference>
<dbReference type="PANTHER" id="PTHR43384">
    <property type="entry name" value="SEPTUM SITE-DETERMINING PROTEIN MIND HOMOLOG, CHLOROPLASTIC-RELATED"/>
    <property type="match status" value="1"/>
</dbReference>
<dbReference type="GO" id="GO:0005524">
    <property type="term" value="F:ATP binding"/>
    <property type="evidence" value="ECO:0007669"/>
    <property type="project" value="UniProtKB-KW"/>
</dbReference>